<comment type="caution">
    <text evidence="2">The sequence shown here is derived from an EMBL/GenBank/DDBJ whole genome shotgun (WGS) entry which is preliminary data.</text>
</comment>
<gene>
    <name evidence="2" type="ORF">GCM10010358_45200</name>
</gene>
<dbReference type="Proteomes" id="UP000619244">
    <property type="component" value="Unassembled WGS sequence"/>
</dbReference>
<evidence type="ECO:0000313" key="3">
    <source>
        <dbReference type="Proteomes" id="UP000619244"/>
    </source>
</evidence>
<dbReference type="EMBL" id="BMVU01000023">
    <property type="protein sequence ID" value="GGX86030.1"/>
    <property type="molecule type" value="Genomic_DNA"/>
</dbReference>
<sequence>MTGTEEAGAEPSPPVVSVCEGPSVRSGPSPVREGPSESREPEPEPTPPEMVGGWLRSLSMALRSSALLLTAPLVSEDSTWLLRPAPTKVDQLVDQSPSKAPLIRISASASPEPAARKSAVPLSP</sequence>
<dbReference type="AlphaFoldDB" id="A0A918NPQ7"/>
<feature type="region of interest" description="Disordered" evidence="1">
    <location>
        <begin position="1"/>
        <end position="52"/>
    </location>
</feature>
<name>A0A918NPQ7_9ACTN</name>
<keyword evidence="3" id="KW-1185">Reference proteome</keyword>
<evidence type="ECO:0000256" key="1">
    <source>
        <dbReference type="SAM" id="MobiDB-lite"/>
    </source>
</evidence>
<accession>A0A918NPQ7</accession>
<reference evidence="2" key="1">
    <citation type="journal article" date="2014" name="Int. J. Syst. Evol. Microbiol.">
        <title>Complete genome sequence of Corynebacterium casei LMG S-19264T (=DSM 44701T), isolated from a smear-ripened cheese.</title>
        <authorList>
            <consortium name="US DOE Joint Genome Institute (JGI-PGF)"/>
            <person name="Walter F."/>
            <person name="Albersmeier A."/>
            <person name="Kalinowski J."/>
            <person name="Ruckert C."/>
        </authorList>
    </citation>
    <scope>NUCLEOTIDE SEQUENCE</scope>
    <source>
        <strain evidence="2">JCM 4790</strain>
    </source>
</reference>
<feature type="region of interest" description="Disordered" evidence="1">
    <location>
        <begin position="104"/>
        <end position="124"/>
    </location>
</feature>
<proteinExistence type="predicted"/>
<protein>
    <submittedName>
        <fullName evidence="2">Uncharacterized protein</fullName>
    </submittedName>
</protein>
<organism evidence="2 3">
    <name type="scientific">Streptomyces minutiscleroticus</name>
    <dbReference type="NCBI Taxonomy" id="68238"/>
    <lineage>
        <taxon>Bacteria</taxon>
        <taxon>Bacillati</taxon>
        <taxon>Actinomycetota</taxon>
        <taxon>Actinomycetes</taxon>
        <taxon>Kitasatosporales</taxon>
        <taxon>Streptomycetaceae</taxon>
        <taxon>Streptomyces</taxon>
    </lineage>
</organism>
<evidence type="ECO:0000313" key="2">
    <source>
        <dbReference type="EMBL" id="GGX86030.1"/>
    </source>
</evidence>
<reference evidence="2" key="2">
    <citation type="submission" date="2020-09" db="EMBL/GenBank/DDBJ databases">
        <authorList>
            <person name="Sun Q."/>
            <person name="Ohkuma M."/>
        </authorList>
    </citation>
    <scope>NUCLEOTIDE SEQUENCE</scope>
    <source>
        <strain evidence="2">JCM 4790</strain>
    </source>
</reference>